<dbReference type="EMBL" id="GBXM01034631">
    <property type="protein sequence ID" value="JAH73946.1"/>
    <property type="molecule type" value="Transcribed_RNA"/>
</dbReference>
<proteinExistence type="predicted"/>
<organism evidence="1">
    <name type="scientific">Anguilla anguilla</name>
    <name type="common">European freshwater eel</name>
    <name type="synonym">Muraena anguilla</name>
    <dbReference type="NCBI Taxonomy" id="7936"/>
    <lineage>
        <taxon>Eukaryota</taxon>
        <taxon>Metazoa</taxon>
        <taxon>Chordata</taxon>
        <taxon>Craniata</taxon>
        <taxon>Vertebrata</taxon>
        <taxon>Euteleostomi</taxon>
        <taxon>Actinopterygii</taxon>
        <taxon>Neopterygii</taxon>
        <taxon>Teleostei</taxon>
        <taxon>Anguilliformes</taxon>
        <taxon>Anguillidae</taxon>
        <taxon>Anguilla</taxon>
    </lineage>
</organism>
<name>A0A0E9V7H3_ANGAN</name>
<reference evidence="1" key="1">
    <citation type="submission" date="2014-11" db="EMBL/GenBank/DDBJ databases">
        <authorList>
            <person name="Amaro Gonzalez C."/>
        </authorList>
    </citation>
    <scope>NUCLEOTIDE SEQUENCE</scope>
</reference>
<sequence>MVYVTGTKEKTGEINIYDVRYITFHCNNLLDTDVRRPQEYKNVVSPKWYRGPFIITKCNVNPEDNNLCRSS</sequence>
<accession>A0A0E9V7H3</accession>
<evidence type="ECO:0000313" key="1">
    <source>
        <dbReference type="EMBL" id="JAH73946.1"/>
    </source>
</evidence>
<reference evidence="1" key="2">
    <citation type="journal article" date="2015" name="Fish Shellfish Immunol.">
        <title>Early steps in the European eel (Anguilla anguilla)-Vibrio vulnificus interaction in the gills: Role of the RtxA13 toxin.</title>
        <authorList>
            <person name="Callol A."/>
            <person name="Pajuelo D."/>
            <person name="Ebbesson L."/>
            <person name="Teles M."/>
            <person name="MacKenzie S."/>
            <person name="Amaro C."/>
        </authorList>
    </citation>
    <scope>NUCLEOTIDE SEQUENCE</scope>
</reference>
<dbReference type="EMBL" id="GBXM01031124">
    <property type="protein sequence ID" value="JAH77453.1"/>
    <property type="molecule type" value="Transcribed_RNA"/>
</dbReference>
<dbReference type="AlphaFoldDB" id="A0A0E9V7H3"/>
<protein>
    <submittedName>
        <fullName evidence="1">Uncharacterized protein</fullName>
    </submittedName>
</protein>